<evidence type="ECO:0000313" key="3">
    <source>
        <dbReference type="Proteomes" id="UP000184232"/>
    </source>
</evidence>
<proteinExistence type="predicted"/>
<dbReference type="Proteomes" id="UP000184232">
    <property type="component" value="Unassembled WGS sequence"/>
</dbReference>
<reference evidence="3" key="1">
    <citation type="submission" date="2016-11" db="EMBL/GenBank/DDBJ databases">
        <authorList>
            <person name="Varghese N."/>
            <person name="Submissions S."/>
        </authorList>
    </citation>
    <scope>NUCLEOTIDE SEQUENCE [LARGE SCALE GENOMIC DNA]</scope>
    <source>
        <strain evidence="3">DSM 22807</strain>
    </source>
</reference>
<dbReference type="RefSeq" id="WP_072781023.1">
    <property type="nucleotide sequence ID" value="NZ_CP045292.1"/>
</dbReference>
<dbReference type="InterPro" id="IPR025420">
    <property type="entry name" value="DUF4143"/>
</dbReference>
<name>A0A1M6CGG0_9FLAO</name>
<dbReference type="AlphaFoldDB" id="A0A1M6CGG0"/>
<dbReference type="SMART" id="SM00382">
    <property type="entry name" value="AAA"/>
    <property type="match status" value="1"/>
</dbReference>
<dbReference type="Pfam" id="PF13173">
    <property type="entry name" value="AAA_14"/>
    <property type="match status" value="1"/>
</dbReference>
<dbReference type="Gene3D" id="3.40.50.300">
    <property type="entry name" value="P-loop containing nucleotide triphosphate hydrolases"/>
    <property type="match status" value="1"/>
</dbReference>
<accession>A0A1M6CGG0</accession>
<dbReference type="InterPro" id="IPR003593">
    <property type="entry name" value="AAA+_ATPase"/>
</dbReference>
<evidence type="ECO:0000259" key="1">
    <source>
        <dbReference type="SMART" id="SM00382"/>
    </source>
</evidence>
<dbReference type="InterPro" id="IPR027417">
    <property type="entry name" value="P-loop_NTPase"/>
</dbReference>
<feature type="domain" description="AAA+ ATPase" evidence="1">
    <location>
        <begin position="30"/>
        <end position="157"/>
    </location>
</feature>
<dbReference type="PANTHER" id="PTHR42990:SF1">
    <property type="entry name" value="AAA+ ATPASE DOMAIN-CONTAINING PROTEIN"/>
    <property type="match status" value="1"/>
</dbReference>
<organism evidence="2 3">
    <name type="scientific">Flavobacterium haoranii</name>
    <dbReference type="NCBI Taxonomy" id="683124"/>
    <lineage>
        <taxon>Bacteria</taxon>
        <taxon>Pseudomonadati</taxon>
        <taxon>Bacteroidota</taxon>
        <taxon>Flavobacteriia</taxon>
        <taxon>Flavobacteriales</taxon>
        <taxon>Flavobacteriaceae</taxon>
        <taxon>Flavobacterium</taxon>
    </lineage>
</organism>
<dbReference type="SUPFAM" id="SSF52540">
    <property type="entry name" value="P-loop containing nucleoside triphosphate hydrolases"/>
    <property type="match status" value="1"/>
</dbReference>
<dbReference type="EMBL" id="FQZH01000001">
    <property type="protein sequence ID" value="SHI60125.1"/>
    <property type="molecule type" value="Genomic_DNA"/>
</dbReference>
<dbReference type="Pfam" id="PF13635">
    <property type="entry name" value="DUF4143"/>
    <property type="match status" value="1"/>
</dbReference>
<dbReference type="InterPro" id="IPR041682">
    <property type="entry name" value="AAA_14"/>
</dbReference>
<dbReference type="OrthoDB" id="9768467at2"/>
<protein>
    <recommendedName>
        <fullName evidence="1">AAA+ ATPase domain-containing protein</fullName>
    </recommendedName>
</protein>
<keyword evidence="3" id="KW-1185">Reference proteome</keyword>
<evidence type="ECO:0000313" key="2">
    <source>
        <dbReference type="EMBL" id="SHI60125.1"/>
    </source>
</evidence>
<sequence>MDVLFEYSNRLIAGVGTSFTRYLYDQINWKNRLIGIVGPRGVGKTTLVLQYIKNHLDPRHTLYVTADDFYFAKHRLSEVASNFVKFGGTHFIIDEIHKYPDWSNELKLIYDYHTNLQLIFTGSSVLDIKKGSADLSRRAVLYPMQGLSFREYLLLFHKIEVPKLTLEEIVTRPSSVISVSHPLLLFADYLKTGYYPFALEPDFDIKLFQVINQTLESDIPVYADMNVSTGRKLKQLMAIVAESVPFKPNMSKIAEILSISRNNISDYLLYMEEAGMLLQLRDETHGIRGLGKVNKVYLDNTNLVYNLAYENPNKGNIRETFFLNQLRVHHQVVASKNADFKIGTMDFEIGGKNKSLKQIKTVGNGYVVKDDIESGFLNTIPLWYFGLMY</sequence>
<dbReference type="PANTHER" id="PTHR42990">
    <property type="entry name" value="ATPASE"/>
    <property type="match status" value="1"/>
</dbReference>
<gene>
    <name evidence="2" type="ORF">SAMN05444337_0371</name>
</gene>